<dbReference type="PANTHER" id="PTHR45961">
    <property type="entry name" value="IP21249P"/>
    <property type="match status" value="1"/>
</dbReference>
<dbReference type="InterPro" id="IPR029021">
    <property type="entry name" value="Prot-tyrosine_phosphatase-like"/>
</dbReference>
<dbReference type="Gene3D" id="3.90.190.10">
    <property type="entry name" value="Protein tyrosine phosphatase superfamily"/>
    <property type="match status" value="1"/>
</dbReference>
<dbReference type="InterPro" id="IPR000387">
    <property type="entry name" value="Tyr_Pase_dom"/>
</dbReference>
<gene>
    <name evidence="6" type="ORF">CALMAC_LOCUS16886</name>
</gene>
<evidence type="ECO:0000313" key="6">
    <source>
        <dbReference type="EMBL" id="VEN58564.1"/>
    </source>
</evidence>
<keyword evidence="7" id="KW-1185">Reference proteome</keyword>
<dbReference type="InterPro" id="IPR052103">
    <property type="entry name" value="Dual_spec_Phospatases"/>
</dbReference>
<feature type="non-terminal residue" evidence="6">
    <location>
        <position position="1"/>
    </location>
</feature>
<reference evidence="6 7" key="1">
    <citation type="submission" date="2019-01" db="EMBL/GenBank/DDBJ databases">
        <authorList>
            <person name="Sayadi A."/>
        </authorList>
    </citation>
    <scope>NUCLEOTIDE SEQUENCE [LARGE SCALE GENOMIC DNA]</scope>
</reference>
<evidence type="ECO:0000259" key="5">
    <source>
        <dbReference type="PROSITE" id="PS50056"/>
    </source>
</evidence>
<comment type="similarity">
    <text evidence="1">Belongs to the protein-tyrosine phosphatase family. Non-receptor class dual specificity subfamily.</text>
</comment>
<dbReference type="PANTHER" id="PTHR45961:SF6">
    <property type="entry name" value="IP21249P"/>
    <property type="match status" value="1"/>
</dbReference>
<dbReference type="CDD" id="cd14514">
    <property type="entry name" value="DUSP14-like"/>
    <property type="match status" value="1"/>
</dbReference>
<name>A0A653DEE4_CALMS</name>
<dbReference type="InterPro" id="IPR020422">
    <property type="entry name" value="TYR_PHOSPHATASE_DUAL_dom"/>
</dbReference>
<evidence type="ECO:0000313" key="7">
    <source>
        <dbReference type="Proteomes" id="UP000410492"/>
    </source>
</evidence>
<dbReference type="PROSITE" id="PS50054">
    <property type="entry name" value="TYR_PHOSPHATASE_DUAL"/>
    <property type="match status" value="1"/>
</dbReference>
<dbReference type="GO" id="GO:0004721">
    <property type="term" value="F:phosphoprotein phosphatase activity"/>
    <property type="evidence" value="ECO:0007669"/>
    <property type="project" value="UniProtKB-KW"/>
</dbReference>
<dbReference type="AlphaFoldDB" id="A0A653DEE4"/>
<proteinExistence type="inferred from homology"/>
<protein>
    <submittedName>
        <fullName evidence="6">Uncharacterized protein</fullName>
    </submittedName>
</protein>
<dbReference type="PROSITE" id="PS50056">
    <property type="entry name" value="TYR_PHOSPHATASE_2"/>
    <property type="match status" value="1"/>
</dbReference>
<dbReference type="SMART" id="SM00195">
    <property type="entry name" value="DSPc"/>
    <property type="match status" value="1"/>
</dbReference>
<dbReference type="OrthoDB" id="285418at2759"/>
<dbReference type="SUPFAM" id="SSF52799">
    <property type="entry name" value="(Phosphotyrosine protein) phosphatases II"/>
    <property type="match status" value="1"/>
</dbReference>
<keyword evidence="3" id="KW-0904">Protein phosphatase</keyword>
<evidence type="ECO:0000256" key="1">
    <source>
        <dbReference type="ARBA" id="ARBA00008601"/>
    </source>
</evidence>
<dbReference type="Pfam" id="PF00782">
    <property type="entry name" value="DSPc"/>
    <property type="match status" value="1"/>
</dbReference>
<evidence type="ECO:0000256" key="2">
    <source>
        <dbReference type="ARBA" id="ARBA00022801"/>
    </source>
</evidence>
<dbReference type="GO" id="GO:0005737">
    <property type="term" value="C:cytoplasm"/>
    <property type="evidence" value="ECO:0007669"/>
    <property type="project" value="TreeGrafter"/>
</dbReference>
<accession>A0A653DEE4</accession>
<dbReference type="InterPro" id="IPR000340">
    <property type="entry name" value="Dual-sp_phosphatase_cat-dom"/>
</dbReference>
<evidence type="ECO:0000259" key="4">
    <source>
        <dbReference type="PROSITE" id="PS50054"/>
    </source>
</evidence>
<dbReference type="Proteomes" id="UP000410492">
    <property type="component" value="Unassembled WGS sequence"/>
</dbReference>
<feature type="domain" description="Tyrosine-protein phosphatase" evidence="4">
    <location>
        <begin position="14"/>
        <end position="146"/>
    </location>
</feature>
<sequence>RLEPTECRPIIPTNVSEITKNLILTSASSVDAHTLASLGISCVISCAPELPDSPLMDQLIYHKVYVADSGCSRILPYFDVAADLINNVAAMGGRTLVFCVAGVSRSASICIAYLMKHFKLSLLEAYNLVKSRRPRIRPNCGSSNNS</sequence>
<feature type="domain" description="Tyrosine specific protein phosphatases" evidence="5">
    <location>
        <begin position="75"/>
        <end position="134"/>
    </location>
</feature>
<keyword evidence="2" id="KW-0378">Hydrolase</keyword>
<organism evidence="6 7">
    <name type="scientific">Callosobruchus maculatus</name>
    <name type="common">Southern cowpea weevil</name>
    <name type="synonym">Pulse bruchid</name>
    <dbReference type="NCBI Taxonomy" id="64391"/>
    <lineage>
        <taxon>Eukaryota</taxon>
        <taxon>Metazoa</taxon>
        <taxon>Ecdysozoa</taxon>
        <taxon>Arthropoda</taxon>
        <taxon>Hexapoda</taxon>
        <taxon>Insecta</taxon>
        <taxon>Pterygota</taxon>
        <taxon>Neoptera</taxon>
        <taxon>Endopterygota</taxon>
        <taxon>Coleoptera</taxon>
        <taxon>Polyphaga</taxon>
        <taxon>Cucujiformia</taxon>
        <taxon>Chrysomeloidea</taxon>
        <taxon>Chrysomelidae</taxon>
        <taxon>Bruchinae</taxon>
        <taxon>Bruchini</taxon>
        <taxon>Callosobruchus</taxon>
    </lineage>
</organism>
<dbReference type="EMBL" id="CAACVG010011648">
    <property type="protein sequence ID" value="VEN58564.1"/>
    <property type="molecule type" value="Genomic_DNA"/>
</dbReference>
<evidence type="ECO:0000256" key="3">
    <source>
        <dbReference type="ARBA" id="ARBA00022912"/>
    </source>
</evidence>